<feature type="compositionally biased region" description="Pro residues" evidence="1">
    <location>
        <begin position="22"/>
        <end position="40"/>
    </location>
</feature>
<protein>
    <submittedName>
        <fullName evidence="2">Uncharacterized protein</fullName>
    </submittedName>
</protein>
<evidence type="ECO:0000313" key="2">
    <source>
        <dbReference type="EMBL" id="MQL97975.1"/>
    </source>
</evidence>
<dbReference type="InterPro" id="IPR050865">
    <property type="entry name" value="BEACH_Domain"/>
</dbReference>
<feature type="region of interest" description="Disordered" evidence="1">
    <location>
        <begin position="1"/>
        <end position="104"/>
    </location>
</feature>
<dbReference type="EMBL" id="NMUH01002123">
    <property type="protein sequence ID" value="MQL97975.1"/>
    <property type="molecule type" value="Genomic_DNA"/>
</dbReference>
<dbReference type="OrthoDB" id="26681at2759"/>
<dbReference type="PANTHER" id="PTHR13743">
    <property type="entry name" value="BEIGE/BEACH-RELATED"/>
    <property type="match status" value="1"/>
</dbReference>
<name>A0A843VPS6_COLES</name>
<organism evidence="2 3">
    <name type="scientific">Colocasia esculenta</name>
    <name type="common">Wild taro</name>
    <name type="synonym">Arum esculentum</name>
    <dbReference type="NCBI Taxonomy" id="4460"/>
    <lineage>
        <taxon>Eukaryota</taxon>
        <taxon>Viridiplantae</taxon>
        <taxon>Streptophyta</taxon>
        <taxon>Embryophyta</taxon>
        <taxon>Tracheophyta</taxon>
        <taxon>Spermatophyta</taxon>
        <taxon>Magnoliopsida</taxon>
        <taxon>Liliopsida</taxon>
        <taxon>Araceae</taxon>
        <taxon>Aroideae</taxon>
        <taxon>Colocasieae</taxon>
        <taxon>Colocasia</taxon>
    </lineage>
</organism>
<comment type="caution">
    <text evidence="2">The sequence shown here is derived from an EMBL/GenBank/DDBJ whole genome shotgun (WGS) entry which is preliminary data.</text>
</comment>
<gene>
    <name evidence="2" type="ORF">Taro_030662</name>
</gene>
<evidence type="ECO:0000256" key="1">
    <source>
        <dbReference type="SAM" id="MobiDB-lite"/>
    </source>
</evidence>
<dbReference type="PANTHER" id="PTHR13743:SF157">
    <property type="entry name" value="BEACH DOMAIN-CONTAINING PROTEIN C2"/>
    <property type="match status" value="1"/>
</dbReference>
<dbReference type="Proteomes" id="UP000652761">
    <property type="component" value="Unassembled WGS sequence"/>
</dbReference>
<feature type="region of interest" description="Disordered" evidence="1">
    <location>
        <begin position="121"/>
        <end position="147"/>
    </location>
</feature>
<reference evidence="2" key="1">
    <citation type="submission" date="2017-07" db="EMBL/GenBank/DDBJ databases">
        <title>Taro Niue Genome Assembly and Annotation.</title>
        <authorList>
            <person name="Atibalentja N."/>
            <person name="Keating K."/>
            <person name="Fields C.J."/>
        </authorList>
    </citation>
    <scope>NUCLEOTIDE SEQUENCE</scope>
    <source>
        <strain evidence="2">Niue_2</strain>
        <tissue evidence="2">Leaf</tissue>
    </source>
</reference>
<keyword evidence="3" id="KW-1185">Reference proteome</keyword>
<proteinExistence type="predicted"/>
<dbReference type="AlphaFoldDB" id="A0A843VPS6"/>
<sequence length="401" mass="42720">MEDEAREPPGKPPFPSHSLPQPQSPPPTPAGFIASPPPRSVEPAVEVPPGASPGSSFCEDDLFEPVSLRDLERGVPPDPDPNAAVGSVRSSNSEEMSRSPGNDAGADVFAMAAAELDAALDSDGRSDRASYPSSPGPAMKPSSSSASFDSYFSPVITPLKTRTRFAMPSVPPELLHLVDSAIMGSAESLQRLKDLISSPGGFDDMSRSVVDVILATIGVDSFDESASSRDGVSAPSVMLNSRAAVVAAELIPSLPWEGDLDNWMSPRTRIVRGLLLTLRACTRNRAMCSAAGLLRVLLVCAEKLSDEFTGETHWDAAPLCQCIHVLGGHSLSVLDLYRWLDVIKGALGTDWATWLMLALEKAVARNALLPLDFHVCTEDPVRYSAKFMSLFANVQQNLSGP</sequence>
<evidence type="ECO:0000313" key="3">
    <source>
        <dbReference type="Proteomes" id="UP000652761"/>
    </source>
</evidence>
<feature type="compositionally biased region" description="Low complexity" evidence="1">
    <location>
        <begin position="132"/>
        <end position="147"/>
    </location>
</feature>
<accession>A0A843VPS6</accession>